<sequence length="145" mass="16077">MKNKKVGSYIVVTLIGIAILVFGAIMGKANRDAQGILQTYPYICIGIGSGIFGHGLSIVFTLLSLKNNPEKAKEYEINEKDERLNTIRDKAKAKAYDIMVVVLGIFILTLALMNVDLTIILAIIAVYLFVVLTNIYFIGKYNKEM</sequence>
<keyword evidence="1" id="KW-1133">Transmembrane helix</keyword>
<name>A0A839JZI4_9FIRM</name>
<feature type="transmembrane region" description="Helical" evidence="1">
    <location>
        <begin position="39"/>
        <end position="63"/>
    </location>
</feature>
<dbReference type="EMBL" id="JACEGA010000001">
    <property type="protein sequence ID" value="MBB2182372.1"/>
    <property type="molecule type" value="Genomic_DNA"/>
</dbReference>
<reference evidence="2 3" key="1">
    <citation type="submission" date="2020-07" db="EMBL/GenBank/DDBJ databases">
        <title>Characterization and genome sequencing of isolate MD1, a novel member within the family Lachnospiraceae.</title>
        <authorList>
            <person name="Rettenmaier R."/>
            <person name="Di Bello L."/>
            <person name="Zinser C."/>
            <person name="Scheitz K."/>
            <person name="Liebl W."/>
            <person name="Zverlov V."/>
        </authorList>
    </citation>
    <scope>NUCLEOTIDE SEQUENCE [LARGE SCALE GENOMIC DNA]</scope>
    <source>
        <strain evidence="2 3">MD1</strain>
    </source>
</reference>
<protein>
    <recommendedName>
        <fullName evidence="4">DUF2178 domain-containing protein</fullName>
    </recommendedName>
</protein>
<feature type="transmembrane region" description="Helical" evidence="1">
    <location>
        <begin position="7"/>
        <end position="27"/>
    </location>
</feature>
<feature type="transmembrane region" description="Helical" evidence="1">
    <location>
        <begin position="95"/>
        <end position="113"/>
    </location>
</feature>
<organism evidence="2 3">
    <name type="scientific">Variimorphobacter saccharofermentans</name>
    <dbReference type="NCBI Taxonomy" id="2755051"/>
    <lineage>
        <taxon>Bacteria</taxon>
        <taxon>Bacillati</taxon>
        <taxon>Bacillota</taxon>
        <taxon>Clostridia</taxon>
        <taxon>Lachnospirales</taxon>
        <taxon>Lachnospiraceae</taxon>
        <taxon>Variimorphobacter</taxon>
    </lineage>
</organism>
<dbReference type="AlphaFoldDB" id="A0A839JZI4"/>
<dbReference type="Proteomes" id="UP000574276">
    <property type="component" value="Unassembled WGS sequence"/>
</dbReference>
<evidence type="ECO:0000256" key="1">
    <source>
        <dbReference type="SAM" id="Phobius"/>
    </source>
</evidence>
<keyword evidence="3" id="KW-1185">Reference proteome</keyword>
<feature type="transmembrane region" description="Helical" evidence="1">
    <location>
        <begin position="119"/>
        <end position="139"/>
    </location>
</feature>
<proteinExistence type="predicted"/>
<keyword evidence="1" id="KW-0812">Transmembrane</keyword>
<gene>
    <name evidence="2" type="ORF">H0486_05720</name>
</gene>
<accession>A0A839JZI4</accession>
<evidence type="ECO:0000313" key="2">
    <source>
        <dbReference type="EMBL" id="MBB2182372.1"/>
    </source>
</evidence>
<evidence type="ECO:0008006" key="4">
    <source>
        <dbReference type="Google" id="ProtNLM"/>
    </source>
</evidence>
<comment type="caution">
    <text evidence="2">The sequence shown here is derived from an EMBL/GenBank/DDBJ whole genome shotgun (WGS) entry which is preliminary data.</text>
</comment>
<dbReference type="RefSeq" id="WP_228352097.1">
    <property type="nucleotide sequence ID" value="NZ_JACEGA010000001.1"/>
</dbReference>
<evidence type="ECO:0000313" key="3">
    <source>
        <dbReference type="Proteomes" id="UP000574276"/>
    </source>
</evidence>
<keyword evidence="1" id="KW-0472">Membrane</keyword>